<evidence type="ECO:0000313" key="2">
    <source>
        <dbReference type="EMBL" id="KAK1334425.1"/>
    </source>
</evidence>
<comment type="caution">
    <text evidence="2">The sequence shown here is derived from an EMBL/GenBank/DDBJ whole genome shotgun (WGS) entry which is preliminary data.</text>
</comment>
<organism evidence="2 3">
    <name type="scientific">Cnephaeus nilssonii</name>
    <name type="common">Northern bat</name>
    <name type="synonym">Eptesicus nilssonii</name>
    <dbReference type="NCBI Taxonomy" id="3371016"/>
    <lineage>
        <taxon>Eukaryota</taxon>
        <taxon>Metazoa</taxon>
        <taxon>Chordata</taxon>
        <taxon>Craniata</taxon>
        <taxon>Vertebrata</taxon>
        <taxon>Euteleostomi</taxon>
        <taxon>Mammalia</taxon>
        <taxon>Eutheria</taxon>
        <taxon>Laurasiatheria</taxon>
        <taxon>Chiroptera</taxon>
        <taxon>Yangochiroptera</taxon>
        <taxon>Vespertilionidae</taxon>
        <taxon>Cnephaeus</taxon>
    </lineage>
</organism>
<reference evidence="2" key="1">
    <citation type="submission" date="2023-06" db="EMBL/GenBank/DDBJ databases">
        <title>Reference genome for the Northern bat (Eptesicus nilssonii), a most northern bat species.</title>
        <authorList>
            <person name="Laine V.N."/>
            <person name="Pulliainen A.T."/>
            <person name="Lilley T.M."/>
        </authorList>
    </citation>
    <scope>NUCLEOTIDE SEQUENCE</scope>
    <source>
        <strain evidence="2">BLF_Eptnil</strain>
        <tissue evidence="2">Kidney</tissue>
    </source>
</reference>
<name>A0AA40LIY9_CNENI</name>
<feature type="compositionally biased region" description="Low complexity" evidence="1">
    <location>
        <begin position="60"/>
        <end position="69"/>
    </location>
</feature>
<protein>
    <submittedName>
        <fullName evidence="2">Uncharacterized protein</fullName>
    </submittedName>
</protein>
<accession>A0AA40LIY9</accession>
<evidence type="ECO:0000313" key="3">
    <source>
        <dbReference type="Proteomes" id="UP001177744"/>
    </source>
</evidence>
<feature type="compositionally biased region" description="Polar residues" evidence="1">
    <location>
        <begin position="31"/>
        <end position="52"/>
    </location>
</feature>
<sequence>MEAALALERNLNRALLERQALVLPARTLSSVASWRTTSGASDKQNRCFSNLSPKVRHTQPPKSAAASPKGPQTSENVESTEAPRKLSLKLCCCIVNPHPPFCGRVMGVPPSVFKNGDESFEDTSKNVEAHWAKDPGN</sequence>
<keyword evidence="3" id="KW-1185">Reference proteome</keyword>
<dbReference type="Proteomes" id="UP001177744">
    <property type="component" value="Unassembled WGS sequence"/>
</dbReference>
<dbReference type="AlphaFoldDB" id="A0AA40LIY9"/>
<feature type="compositionally biased region" description="Polar residues" evidence="1">
    <location>
        <begin position="70"/>
        <end position="79"/>
    </location>
</feature>
<feature type="region of interest" description="Disordered" evidence="1">
    <location>
        <begin position="31"/>
        <end position="81"/>
    </location>
</feature>
<evidence type="ECO:0000256" key="1">
    <source>
        <dbReference type="SAM" id="MobiDB-lite"/>
    </source>
</evidence>
<dbReference type="EMBL" id="JAULJE010000015">
    <property type="protein sequence ID" value="KAK1334425.1"/>
    <property type="molecule type" value="Genomic_DNA"/>
</dbReference>
<proteinExistence type="predicted"/>
<gene>
    <name evidence="2" type="ORF">QTO34_005430</name>
</gene>